<feature type="transmembrane region" description="Helical" evidence="1">
    <location>
        <begin position="32"/>
        <end position="50"/>
    </location>
</feature>
<feature type="transmembrane region" description="Helical" evidence="1">
    <location>
        <begin position="162"/>
        <end position="195"/>
    </location>
</feature>
<proteinExistence type="predicted"/>
<dbReference type="RefSeq" id="WP_092178595.1">
    <property type="nucleotide sequence ID" value="NZ_FNZH01000011.1"/>
</dbReference>
<dbReference type="AlphaFoldDB" id="A0A1H7BHC8"/>
<evidence type="ECO:0000256" key="1">
    <source>
        <dbReference type="SAM" id="Phobius"/>
    </source>
</evidence>
<dbReference type="EMBL" id="FNZH01000011">
    <property type="protein sequence ID" value="SEJ75717.1"/>
    <property type="molecule type" value="Genomic_DNA"/>
</dbReference>
<dbReference type="PANTHER" id="PTHR40076">
    <property type="entry name" value="MEMBRANE PROTEIN-RELATED"/>
    <property type="match status" value="1"/>
</dbReference>
<reference evidence="3" key="1">
    <citation type="submission" date="2016-10" db="EMBL/GenBank/DDBJ databases">
        <authorList>
            <person name="Varghese N."/>
            <person name="Submissions S."/>
        </authorList>
    </citation>
    <scope>NUCLEOTIDE SEQUENCE [LARGE SCALE GENOMIC DNA]</scope>
    <source>
        <strain evidence="3">IBRC-M 10761</strain>
    </source>
</reference>
<feature type="transmembrane region" description="Helical" evidence="1">
    <location>
        <begin position="97"/>
        <end position="117"/>
    </location>
</feature>
<keyword evidence="1" id="KW-0812">Transmembrane</keyword>
<organism evidence="2 3">
    <name type="scientific">Cyclobacterium xiamenense</name>
    <dbReference type="NCBI Taxonomy" id="1297121"/>
    <lineage>
        <taxon>Bacteria</taxon>
        <taxon>Pseudomonadati</taxon>
        <taxon>Bacteroidota</taxon>
        <taxon>Cytophagia</taxon>
        <taxon>Cytophagales</taxon>
        <taxon>Cyclobacteriaceae</taxon>
        <taxon>Cyclobacterium</taxon>
    </lineage>
</organism>
<sequence>MDKNHLEAIIADTFDFDIKQAFIQGWETFKKVKIYSVSFTLLILAIQFFFMAYAQDFLFVFSLFLAGPLFAGFYLVANKVSLNEPVIYPDFFKGFGYYIPVILVWIVGQFLTVLGILALVIPGIYLMVAYMFGVLISIFAGLDFWNSLEYSRRIIHKQWVKFFVFGLLLAVLNIAGALLFGMGLVVSVPVTYYAIYHVFESITQRKEVQQVGEDDRLPG</sequence>
<evidence type="ECO:0000313" key="3">
    <source>
        <dbReference type="Proteomes" id="UP000199403"/>
    </source>
</evidence>
<gene>
    <name evidence="2" type="ORF">SAMN05192553_11185</name>
</gene>
<dbReference type="STRING" id="1416801.SAMN05192553_11185"/>
<dbReference type="Proteomes" id="UP000199403">
    <property type="component" value="Unassembled WGS sequence"/>
</dbReference>
<protein>
    <submittedName>
        <fullName evidence="2">Uncharacterized protein</fullName>
    </submittedName>
</protein>
<dbReference type="InterPro" id="IPR010380">
    <property type="entry name" value="DUF975"/>
</dbReference>
<keyword evidence="3" id="KW-1185">Reference proteome</keyword>
<keyword evidence="1" id="KW-1133">Transmembrane helix</keyword>
<keyword evidence="1" id="KW-0472">Membrane</keyword>
<name>A0A1H7BHC8_9BACT</name>
<feature type="transmembrane region" description="Helical" evidence="1">
    <location>
        <begin position="124"/>
        <end position="142"/>
    </location>
</feature>
<evidence type="ECO:0000313" key="2">
    <source>
        <dbReference type="EMBL" id="SEJ75717.1"/>
    </source>
</evidence>
<dbReference type="PANTHER" id="PTHR40076:SF1">
    <property type="entry name" value="MEMBRANE PROTEIN"/>
    <property type="match status" value="1"/>
</dbReference>
<accession>A0A1H7BHC8</accession>
<feature type="transmembrane region" description="Helical" evidence="1">
    <location>
        <begin position="57"/>
        <end position="77"/>
    </location>
</feature>
<dbReference type="OrthoDB" id="825622at2"/>